<dbReference type="RefSeq" id="WP_110500002.1">
    <property type="nucleotide sequence ID" value="NZ_QJVD01000004.1"/>
</dbReference>
<dbReference type="OrthoDB" id="3234479at2"/>
<protein>
    <recommendedName>
        <fullName evidence="3">DUF559 domain-containing protein</fullName>
    </recommendedName>
</protein>
<comment type="caution">
    <text evidence="1">The sequence shown here is derived from an EMBL/GenBank/DDBJ whole genome shotgun (WGS) entry which is preliminary data.</text>
</comment>
<dbReference type="AlphaFoldDB" id="A0A2V5LM95"/>
<dbReference type="Gene3D" id="3.40.960.10">
    <property type="entry name" value="VSR Endonuclease"/>
    <property type="match status" value="1"/>
</dbReference>
<sequence>MPRLDRLPEILRTAPFTVAEALERGASYGELCHRDVLTLSRGIKSLKNDADVPLALLTRPYTLVTGYSATSHATAFAIWQFPGFLPGVGGRALHISRQYPHVPARRLGVVGHRTMFRNDEVCFFNGLWITTRTRTWLDCARKMCVDELVVVADHLVRIPRPEFEGRTKPYATMAELAILLERHPGTPGIVKAREALRLARVGSDSPQETKLRLACGYAGLPEPLLNAKTKLAAGVERTPDQSYPDYKVAVEYDGGTHADPRQVERDVSREEDYASSGWKEVRIMKGHMANDAKEAVRKVRDALWDRGWRPS</sequence>
<dbReference type="EMBL" id="QJVD01000004">
    <property type="protein sequence ID" value="PYI68750.1"/>
    <property type="molecule type" value="Genomic_DNA"/>
</dbReference>
<evidence type="ECO:0008006" key="3">
    <source>
        <dbReference type="Google" id="ProtNLM"/>
    </source>
</evidence>
<evidence type="ECO:0000313" key="1">
    <source>
        <dbReference type="EMBL" id="PYI68750.1"/>
    </source>
</evidence>
<reference evidence="1 2" key="1">
    <citation type="submission" date="2018-05" db="EMBL/GenBank/DDBJ databases">
        <title>Genetic diversity of glacier-inhabiting Cryobacterium bacteria in China and description of Cryobacterium mengkeensis sp. nov. and Arthrobacter glacialis sp. nov.</title>
        <authorList>
            <person name="Liu Q."/>
            <person name="Xin Y.-H."/>
        </authorList>
    </citation>
    <scope>NUCLEOTIDE SEQUENCE [LARGE SCALE GENOMIC DNA]</scope>
    <source>
        <strain evidence="1 2">LI2</strain>
    </source>
</reference>
<name>A0A2V5LM95_9MICC</name>
<gene>
    <name evidence="1" type="ORF">CVV68_05500</name>
</gene>
<dbReference type="SUPFAM" id="SSF52980">
    <property type="entry name" value="Restriction endonuclease-like"/>
    <property type="match status" value="1"/>
</dbReference>
<keyword evidence="2" id="KW-1185">Reference proteome</keyword>
<evidence type="ECO:0000313" key="2">
    <source>
        <dbReference type="Proteomes" id="UP000247832"/>
    </source>
</evidence>
<accession>A0A2V5LM95</accession>
<dbReference type="InterPro" id="IPR011335">
    <property type="entry name" value="Restrct_endonuc-II-like"/>
</dbReference>
<organism evidence="1 2">
    <name type="scientific">Arthrobacter livingstonensis</name>
    <dbReference type="NCBI Taxonomy" id="670078"/>
    <lineage>
        <taxon>Bacteria</taxon>
        <taxon>Bacillati</taxon>
        <taxon>Actinomycetota</taxon>
        <taxon>Actinomycetes</taxon>
        <taxon>Micrococcales</taxon>
        <taxon>Micrococcaceae</taxon>
        <taxon>Arthrobacter</taxon>
    </lineage>
</organism>
<proteinExistence type="predicted"/>
<dbReference type="Proteomes" id="UP000247832">
    <property type="component" value="Unassembled WGS sequence"/>
</dbReference>